<evidence type="ECO:0000256" key="1">
    <source>
        <dbReference type="SAM" id="SignalP"/>
    </source>
</evidence>
<gene>
    <name evidence="2" type="ORF">DFP72DRAFT_9432</name>
</gene>
<evidence type="ECO:0000313" key="2">
    <source>
        <dbReference type="EMBL" id="KAF6766182.1"/>
    </source>
</evidence>
<feature type="signal peptide" evidence="1">
    <location>
        <begin position="1"/>
        <end position="23"/>
    </location>
</feature>
<feature type="chain" id="PRO_5033986527" evidence="1">
    <location>
        <begin position="24"/>
        <end position="131"/>
    </location>
</feature>
<proteinExistence type="predicted"/>
<organism evidence="2 3">
    <name type="scientific">Ephemerocybe angulata</name>
    <dbReference type="NCBI Taxonomy" id="980116"/>
    <lineage>
        <taxon>Eukaryota</taxon>
        <taxon>Fungi</taxon>
        <taxon>Dikarya</taxon>
        <taxon>Basidiomycota</taxon>
        <taxon>Agaricomycotina</taxon>
        <taxon>Agaricomycetes</taxon>
        <taxon>Agaricomycetidae</taxon>
        <taxon>Agaricales</taxon>
        <taxon>Agaricineae</taxon>
        <taxon>Psathyrellaceae</taxon>
        <taxon>Ephemerocybe</taxon>
    </lineage>
</organism>
<accession>A0A8H6IKL8</accession>
<dbReference type="AlphaFoldDB" id="A0A8H6IKL8"/>
<evidence type="ECO:0000313" key="3">
    <source>
        <dbReference type="Proteomes" id="UP000521943"/>
    </source>
</evidence>
<name>A0A8H6IKL8_9AGAR</name>
<dbReference type="Proteomes" id="UP000521943">
    <property type="component" value="Unassembled WGS sequence"/>
</dbReference>
<reference evidence="2 3" key="1">
    <citation type="submission" date="2020-07" db="EMBL/GenBank/DDBJ databases">
        <title>Comparative genomics of pyrophilous fungi reveals a link between fire events and developmental genes.</title>
        <authorList>
            <consortium name="DOE Joint Genome Institute"/>
            <person name="Steindorff A.S."/>
            <person name="Carver A."/>
            <person name="Calhoun S."/>
            <person name="Stillman K."/>
            <person name="Liu H."/>
            <person name="Lipzen A."/>
            <person name="Pangilinan J."/>
            <person name="Labutti K."/>
            <person name="Bruns T.D."/>
            <person name="Grigoriev I.V."/>
        </authorList>
    </citation>
    <scope>NUCLEOTIDE SEQUENCE [LARGE SCALE GENOMIC DNA]</scope>
    <source>
        <strain evidence="2 3">CBS 144469</strain>
    </source>
</reference>
<dbReference type="EMBL" id="JACGCI010000001">
    <property type="protein sequence ID" value="KAF6766182.1"/>
    <property type="molecule type" value="Genomic_DNA"/>
</dbReference>
<comment type="caution">
    <text evidence="2">The sequence shown here is derived from an EMBL/GenBank/DDBJ whole genome shotgun (WGS) entry which is preliminary data.</text>
</comment>
<keyword evidence="3" id="KW-1185">Reference proteome</keyword>
<protein>
    <submittedName>
        <fullName evidence="2">Uncharacterized protein</fullName>
    </submittedName>
</protein>
<keyword evidence="1" id="KW-0732">Signal</keyword>
<sequence>MQVFANIVAIAAVLVAPVSSSVAAAIPAQDLEARDPPLPMLVISQLALNPSLLVPIRPSNGLSQSTTNLPLNLLNPHTMNSHFLVYLTGCRKQPHSRQPGAVMTFMRVVLDSSNSCPPLPENLIIRYRSRI</sequence>